<dbReference type="CDD" id="cd07252">
    <property type="entry name" value="BphC1-RGP6_N_like"/>
    <property type="match status" value="1"/>
</dbReference>
<dbReference type="AlphaFoldDB" id="A0A5C8PLP8"/>
<evidence type="ECO:0000313" key="10">
    <source>
        <dbReference type="EMBL" id="TXL74660.1"/>
    </source>
</evidence>
<keyword evidence="3" id="KW-0479">Metal-binding</keyword>
<accession>A0A5C8PLP8</accession>
<evidence type="ECO:0000256" key="2">
    <source>
        <dbReference type="ARBA" id="ARBA00008784"/>
    </source>
</evidence>
<evidence type="ECO:0000256" key="5">
    <source>
        <dbReference type="ARBA" id="ARBA00022964"/>
    </source>
</evidence>
<evidence type="ECO:0000256" key="3">
    <source>
        <dbReference type="ARBA" id="ARBA00022723"/>
    </source>
</evidence>
<dbReference type="OrthoDB" id="9803142at2"/>
<reference evidence="10 11" key="1">
    <citation type="submission" date="2019-06" db="EMBL/GenBank/DDBJ databases">
        <title>New taxonomy in bacterial strain CC-CFT640, isolated from vineyard.</title>
        <authorList>
            <person name="Lin S.-Y."/>
            <person name="Tsai C.-F."/>
            <person name="Young C.-C."/>
        </authorList>
    </citation>
    <scope>NUCLEOTIDE SEQUENCE [LARGE SCALE GENOMIC DNA]</scope>
    <source>
        <strain evidence="10 11">CC-CFT640</strain>
    </source>
</reference>
<dbReference type="RefSeq" id="WP_147848033.1">
    <property type="nucleotide sequence ID" value="NZ_VDUZ01000017.1"/>
</dbReference>
<keyword evidence="4 8" id="KW-0058">Aromatic hydrocarbons catabolism</keyword>
<sequence length="292" mass="31319">MTIRLGYIGVEASDLAAWARFADAICGFAVETLNAGLACRFDARARRILVLPGSRDDLAFAGFEVDSEAALEQRVARLRGAGVAVSPGSDGEAALRGVTRFFRFDDPNGTPFELATGARDGGEVFRSPLVAGGFVTGDGGLGHIVLGTADLPGSERFCVDALGAGLSDRIHDRIGPLPVTVSFLHLNPRHHSIAYAGLPMTLPKRLNHIMVEAAALEDVGLAYDRARDAGVPITRTLGQHPNDRMVSFYCRTPSGFDLEVGWGGLRIETTPWSPGRYERFSTWGHQSGERLS</sequence>
<dbReference type="Proteomes" id="UP000321638">
    <property type="component" value="Unassembled WGS sequence"/>
</dbReference>
<dbReference type="PROSITE" id="PS51819">
    <property type="entry name" value="VOC"/>
    <property type="match status" value="2"/>
</dbReference>
<proteinExistence type="inferred from homology"/>
<dbReference type="GO" id="GO:0051213">
    <property type="term" value="F:dioxygenase activity"/>
    <property type="evidence" value="ECO:0007669"/>
    <property type="project" value="UniProtKB-KW"/>
</dbReference>
<evidence type="ECO:0000313" key="11">
    <source>
        <dbReference type="Proteomes" id="UP000321638"/>
    </source>
</evidence>
<evidence type="ECO:0000256" key="7">
    <source>
        <dbReference type="ARBA" id="ARBA00023004"/>
    </source>
</evidence>
<evidence type="ECO:0000256" key="1">
    <source>
        <dbReference type="ARBA" id="ARBA00001954"/>
    </source>
</evidence>
<dbReference type="SUPFAM" id="SSF54593">
    <property type="entry name" value="Glyoxalase/Bleomycin resistance protein/Dihydroxybiphenyl dioxygenase"/>
    <property type="match status" value="2"/>
</dbReference>
<evidence type="ECO:0000259" key="9">
    <source>
        <dbReference type="PROSITE" id="PS51819"/>
    </source>
</evidence>
<dbReference type="GO" id="GO:0008198">
    <property type="term" value="F:ferrous iron binding"/>
    <property type="evidence" value="ECO:0007669"/>
    <property type="project" value="InterPro"/>
</dbReference>
<feature type="domain" description="VOC" evidence="9">
    <location>
        <begin position="140"/>
        <end position="263"/>
    </location>
</feature>
<dbReference type="Pfam" id="PF00903">
    <property type="entry name" value="Glyoxalase"/>
    <property type="match status" value="1"/>
</dbReference>
<keyword evidence="6 8" id="KW-0560">Oxidoreductase</keyword>
<dbReference type="CDD" id="cd07237">
    <property type="entry name" value="BphC1-RGP6_C_like"/>
    <property type="match status" value="1"/>
</dbReference>
<protein>
    <submittedName>
        <fullName evidence="10">Biphenyl 2,3-dioxygenase</fullName>
    </submittedName>
</protein>
<dbReference type="InterPro" id="IPR004360">
    <property type="entry name" value="Glyas_Fos-R_dOase_dom"/>
</dbReference>
<keyword evidence="5 8" id="KW-0223">Dioxygenase</keyword>
<dbReference type="InterPro" id="IPR000486">
    <property type="entry name" value="Xdiol_ring_cleave_dOase_1/2"/>
</dbReference>
<keyword evidence="11" id="KW-1185">Reference proteome</keyword>
<evidence type="ECO:0000256" key="4">
    <source>
        <dbReference type="ARBA" id="ARBA00022797"/>
    </source>
</evidence>
<dbReference type="InterPro" id="IPR029068">
    <property type="entry name" value="Glyas_Bleomycin-R_OHBP_Dase"/>
</dbReference>
<dbReference type="Gene3D" id="3.10.180.10">
    <property type="entry name" value="2,3-Dihydroxybiphenyl 1,2-Dioxygenase, domain 1"/>
    <property type="match status" value="2"/>
</dbReference>
<dbReference type="Pfam" id="PF22632">
    <property type="entry name" value="BphC_D1"/>
    <property type="match status" value="1"/>
</dbReference>
<gene>
    <name evidence="10" type="ORF">FHP25_16430</name>
</gene>
<name>A0A5C8PLP8_9HYPH</name>
<dbReference type="EMBL" id="VDUZ01000017">
    <property type="protein sequence ID" value="TXL74660.1"/>
    <property type="molecule type" value="Genomic_DNA"/>
</dbReference>
<evidence type="ECO:0000256" key="8">
    <source>
        <dbReference type="RuleBase" id="RU000683"/>
    </source>
</evidence>
<evidence type="ECO:0000256" key="6">
    <source>
        <dbReference type="ARBA" id="ARBA00023002"/>
    </source>
</evidence>
<keyword evidence="7 8" id="KW-0408">Iron</keyword>
<comment type="cofactor">
    <cofactor evidence="1 8">
        <name>Fe(2+)</name>
        <dbReference type="ChEBI" id="CHEBI:29033"/>
    </cofactor>
</comment>
<comment type="caution">
    <text evidence="10">The sequence shown here is derived from an EMBL/GenBank/DDBJ whole genome shotgun (WGS) entry which is preliminary data.</text>
</comment>
<feature type="domain" description="VOC" evidence="9">
    <location>
        <begin position="4"/>
        <end position="117"/>
    </location>
</feature>
<comment type="similarity">
    <text evidence="2 8">Belongs to the extradiol ring-cleavage dioxygenase family.</text>
</comment>
<organism evidence="10 11">
    <name type="scientific">Vineibacter terrae</name>
    <dbReference type="NCBI Taxonomy" id="2586908"/>
    <lineage>
        <taxon>Bacteria</taxon>
        <taxon>Pseudomonadati</taxon>
        <taxon>Pseudomonadota</taxon>
        <taxon>Alphaproteobacteria</taxon>
        <taxon>Hyphomicrobiales</taxon>
        <taxon>Vineibacter</taxon>
    </lineage>
</organism>
<dbReference type="PROSITE" id="PS00082">
    <property type="entry name" value="EXTRADIOL_DIOXYGENAS"/>
    <property type="match status" value="1"/>
</dbReference>
<dbReference type="InterPro" id="IPR037523">
    <property type="entry name" value="VOC_core"/>
</dbReference>